<reference evidence="4 5" key="1">
    <citation type="submission" date="2016-01" db="EMBL/GenBank/DDBJ databases">
        <title>Genome sequencing of Roseivirga seohaensis SW-152.</title>
        <authorList>
            <person name="Selvaratnam C."/>
            <person name="Thevarajoo S."/>
            <person name="Goh K.M."/>
            <person name="Ee R."/>
            <person name="Chan K.-G."/>
            <person name="Chong C.S."/>
        </authorList>
    </citation>
    <scope>NUCLEOTIDE SEQUENCE [LARGE SCALE GENOMIC DNA]</scope>
    <source>
        <strain evidence="4 5">SW-152</strain>
    </source>
</reference>
<evidence type="ECO:0000313" key="5">
    <source>
        <dbReference type="Proteomes" id="UP000075663"/>
    </source>
</evidence>
<dbReference type="Gene3D" id="3.40.50.2300">
    <property type="match status" value="1"/>
</dbReference>
<dbReference type="Pfam" id="PF04397">
    <property type="entry name" value="LytTR"/>
    <property type="match status" value="1"/>
</dbReference>
<dbReference type="SUPFAM" id="SSF52172">
    <property type="entry name" value="CheY-like"/>
    <property type="match status" value="1"/>
</dbReference>
<dbReference type="SMART" id="SM00850">
    <property type="entry name" value="LytTR"/>
    <property type="match status" value="1"/>
</dbReference>
<comment type="caution">
    <text evidence="4">The sequence shown here is derived from an EMBL/GenBank/DDBJ whole genome shotgun (WGS) entry which is preliminary data.</text>
</comment>
<accession>A0A150Y069</accession>
<dbReference type="InterPro" id="IPR046947">
    <property type="entry name" value="LytR-like"/>
</dbReference>
<dbReference type="Proteomes" id="UP000075663">
    <property type="component" value="Unassembled WGS sequence"/>
</dbReference>
<evidence type="ECO:0000256" key="1">
    <source>
        <dbReference type="PROSITE-ProRule" id="PRU00169"/>
    </source>
</evidence>
<dbReference type="STRING" id="1914963.AWW67_04115"/>
<proteinExistence type="predicted"/>
<dbReference type="Pfam" id="PF00072">
    <property type="entry name" value="Response_reg"/>
    <property type="match status" value="1"/>
</dbReference>
<dbReference type="PANTHER" id="PTHR37299:SF1">
    <property type="entry name" value="STAGE 0 SPORULATION PROTEIN A HOMOLOG"/>
    <property type="match status" value="1"/>
</dbReference>
<feature type="modified residue" description="4-aspartylphosphate" evidence="1">
    <location>
        <position position="54"/>
    </location>
</feature>
<dbReference type="PANTHER" id="PTHR37299">
    <property type="entry name" value="TRANSCRIPTIONAL REGULATOR-RELATED"/>
    <property type="match status" value="1"/>
</dbReference>
<dbReference type="PROSITE" id="PS50930">
    <property type="entry name" value="HTH_LYTTR"/>
    <property type="match status" value="1"/>
</dbReference>
<name>A0A150Y069_9BACT</name>
<gene>
    <name evidence="4" type="ORF">AWW67_04115</name>
</gene>
<dbReference type="PROSITE" id="PS50110">
    <property type="entry name" value="RESPONSE_REGULATORY"/>
    <property type="match status" value="1"/>
</dbReference>
<dbReference type="EMBL" id="LRPB01000023">
    <property type="protein sequence ID" value="KYG84304.1"/>
    <property type="molecule type" value="Genomic_DNA"/>
</dbReference>
<keyword evidence="1" id="KW-0597">Phosphoprotein</keyword>
<organism evidence="4 5">
    <name type="scientific">Roseivirga seohaensis</name>
    <dbReference type="NCBI Taxonomy" id="1914963"/>
    <lineage>
        <taxon>Bacteria</taxon>
        <taxon>Pseudomonadati</taxon>
        <taxon>Bacteroidota</taxon>
        <taxon>Cytophagia</taxon>
        <taxon>Cytophagales</taxon>
        <taxon>Roseivirgaceae</taxon>
        <taxon>Roseivirga</taxon>
    </lineage>
</organism>
<sequence length="231" mass="26146">MIHCAILDDEPTARQILEIHLSEIDSMKLVGKCRNAIELLNLMAKERIDLLFLDINMPDVSGITLAKTLSKEVKVIFTTAHREYAIEGFDLQVVDYLLKPISAERLRQAVEKYLKESGVLAPSRPHSETKGYLDVVSNRVNVRINFDDIIYVESMNDQLMVHTVNGPIITRTSITEVESLLDPTVFLRTHRSFIVMKKLISSFTKEHLVVKGVEVPISRSYKVQVANALSL</sequence>
<evidence type="ECO:0000313" key="4">
    <source>
        <dbReference type="EMBL" id="KYG84304.1"/>
    </source>
</evidence>
<protein>
    <submittedName>
        <fullName evidence="4">Uncharacterized protein</fullName>
    </submittedName>
</protein>
<dbReference type="SMART" id="SM00448">
    <property type="entry name" value="REC"/>
    <property type="match status" value="1"/>
</dbReference>
<feature type="domain" description="Response regulatory" evidence="2">
    <location>
        <begin position="3"/>
        <end position="114"/>
    </location>
</feature>
<dbReference type="InterPro" id="IPR007492">
    <property type="entry name" value="LytTR_DNA-bd_dom"/>
</dbReference>
<evidence type="ECO:0000259" key="2">
    <source>
        <dbReference type="PROSITE" id="PS50110"/>
    </source>
</evidence>
<dbReference type="RefSeq" id="WP_062301117.1">
    <property type="nucleotide sequence ID" value="NZ_LRPB01000023.1"/>
</dbReference>
<dbReference type="AlphaFoldDB" id="A0A150Y069"/>
<dbReference type="Gene3D" id="2.40.50.1020">
    <property type="entry name" value="LytTr DNA-binding domain"/>
    <property type="match status" value="1"/>
</dbReference>
<dbReference type="InterPro" id="IPR011006">
    <property type="entry name" value="CheY-like_superfamily"/>
</dbReference>
<dbReference type="GO" id="GO:0000156">
    <property type="term" value="F:phosphorelay response regulator activity"/>
    <property type="evidence" value="ECO:0007669"/>
    <property type="project" value="InterPro"/>
</dbReference>
<dbReference type="InterPro" id="IPR001789">
    <property type="entry name" value="Sig_transdc_resp-reg_receiver"/>
</dbReference>
<dbReference type="GO" id="GO:0003677">
    <property type="term" value="F:DNA binding"/>
    <property type="evidence" value="ECO:0007669"/>
    <property type="project" value="InterPro"/>
</dbReference>
<feature type="domain" description="HTH LytTR-type" evidence="3">
    <location>
        <begin position="133"/>
        <end position="231"/>
    </location>
</feature>
<evidence type="ECO:0000259" key="3">
    <source>
        <dbReference type="PROSITE" id="PS50930"/>
    </source>
</evidence>